<dbReference type="RefSeq" id="WP_068905355.1">
    <property type="nucleotide sequence ID" value="NZ_JBHUIF010000009.1"/>
</dbReference>
<gene>
    <name evidence="3" type="ORF">A8L45_21215</name>
</gene>
<evidence type="ECO:0000259" key="2">
    <source>
        <dbReference type="Pfam" id="PF07859"/>
    </source>
</evidence>
<keyword evidence="4" id="KW-1185">Reference proteome</keyword>
<keyword evidence="1" id="KW-0378">Hydrolase</keyword>
<protein>
    <submittedName>
        <fullName evidence="3">Carboxylesterase</fullName>
    </submittedName>
</protein>
<dbReference type="Gene3D" id="3.40.50.1820">
    <property type="entry name" value="alpha/beta hydrolase"/>
    <property type="match status" value="1"/>
</dbReference>
<dbReference type="Proteomes" id="UP000094936">
    <property type="component" value="Unassembled WGS sequence"/>
</dbReference>
<reference evidence="3 4" key="1">
    <citation type="submission" date="2016-05" db="EMBL/GenBank/DDBJ databases">
        <title>Genomic Taxonomy of the Vibrionaceae.</title>
        <authorList>
            <person name="Gomez-Gil B."/>
            <person name="Enciso-Ibarra J."/>
        </authorList>
    </citation>
    <scope>NUCLEOTIDE SEQUENCE [LARGE SCALE GENOMIC DNA]</scope>
    <source>
        <strain evidence="3 4">CAIM 1920</strain>
    </source>
</reference>
<evidence type="ECO:0000313" key="4">
    <source>
        <dbReference type="Proteomes" id="UP000094936"/>
    </source>
</evidence>
<dbReference type="OrthoDB" id="9806180at2"/>
<evidence type="ECO:0000313" key="3">
    <source>
        <dbReference type="EMBL" id="ODA29925.1"/>
    </source>
</evidence>
<dbReference type="GO" id="GO:0016787">
    <property type="term" value="F:hydrolase activity"/>
    <property type="evidence" value="ECO:0007669"/>
    <property type="project" value="UniProtKB-KW"/>
</dbReference>
<dbReference type="InterPro" id="IPR013094">
    <property type="entry name" value="AB_hydrolase_3"/>
</dbReference>
<dbReference type="PANTHER" id="PTHR48081:SF8">
    <property type="entry name" value="ALPHA_BETA HYDROLASE FOLD-3 DOMAIN-CONTAINING PROTEIN-RELATED"/>
    <property type="match status" value="1"/>
</dbReference>
<accession>A0A1C3E9K1</accession>
<dbReference type="InterPro" id="IPR050300">
    <property type="entry name" value="GDXG_lipolytic_enzyme"/>
</dbReference>
<organism evidence="3 4">
    <name type="scientific">Veronia pacifica</name>
    <dbReference type="NCBI Taxonomy" id="1080227"/>
    <lineage>
        <taxon>Bacteria</taxon>
        <taxon>Pseudomonadati</taxon>
        <taxon>Pseudomonadota</taxon>
        <taxon>Gammaproteobacteria</taxon>
        <taxon>Vibrionales</taxon>
        <taxon>Vibrionaceae</taxon>
        <taxon>Veronia</taxon>
    </lineage>
</organism>
<dbReference type="AlphaFoldDB" id="A0A1C3E9K1"/>
<dbReference type="STRING" id="1080227.A8L45_21215"/>
<evidence type="ECO:0000256" key="1">
    <source>
        <dbReference type="ARBA" id="ARBA00022801"/>
    </source>
</evidence>
<dbReference type="InterPro" id="IPR029058">
    <property type="entry name" value="AB_hydrolase_fold"/>
</dbReference>
<name>A0A1C3E9K1_9GAMM</name>
<dbReference type="EMBL" id="LYBM01000059">
    <property type="protein sequence ID" value="ODA29925.1"/>
    <property type="molecule type" value="Genomic_DNA"/>
</dbReference>
<comment type="caution">
    <text evidence="3">The sequence shown here is derived from an EMBL/GenBank/DDBJ whole genome shotgun (WGS) entry which is preliminary data.</text>
</comment>
<sequence>MRILEPALKSWLDQFNEALNALKVSGFSPTPETARQGLANLTLTLTPDSPEVAKIIDDEVISQFEVSFSGMSVQGAPSIPIRIYHPSPDTALPVLLYLHGGGHTAGSVTVYDPICRKLAIHTQHIVVSLDYRLAPEYPYPAGLTDCYQVARGIWPLLEKHKVSAVKSLSVAGDSGGGALAASLSQRACNDENLNIDKQILIYPSLDYTMNQPSLIENGTGYLLQTETIAWYFNNYFQHHENREQVSPLWQEIDAGHFPKTLLFTAEFCPLRDEGKAFVDKLEQAGVNIEHHHFDNMIHAFLNMETLTAKACQHVYQQAASFLNDGIT</sequence>
<dbReference type="Pfam" id="PF07859">
    <property type="entry name" value="Abhydrolase_3"/>
    <property type="match status" value="1"/>
</dbReference>
<dbReference type="SUPFAM" id="SSF53474">
    <property type="entry name" value="alpha/beta-Hydrolases"/>
    <property type="match status" value="1"/>
</dbReference>
<feature type="domain" description="Alpha/beta hydrolase fold-3" evidence="2">
    <location>
        <begin position="95"/>
        <end position="301"/>
    </location>
</feature>
<proteinExistence type="predicted"/>
<dbReference type="PANTHER" id="PTHR48081">
    <property type="entry name" value="AB HYDROLASE SUPERFAMILY PROTEIN C4A8.06C"/>
    <property type="match status" value="1"/>
</dbReference>